<name>A0ABT9QIL0_9ACTN</name>
<evidence type="ECO:0000256" key="1">
    <source>
        <dbReference type="SAM" id="MobiDB-lite"/>
    </source>
</evidence>
<accession>A0ABT9QIL0</accession>
<gene>
    <name evidence="2" type="ORF">J2853_005735</name>
</gene>
<feature type="compositionally biased region" description="Basic residues" evidence="1">
    <location>
        <begin position="1"/>
        <end position="14"/>
    </location>
</feature>
<feature type="region of interest" description="Disordered" evidence="1">
    <location>
        <begin position="1"/>
        <end position="30"/>
    </location>
</feature>
<reference evidence="2 3" key="1">
    <citation type="submission" date="2023-07" db="EMBL/GenBank/DDBJ databases">
        <title>Sequencing the genomes of 1000 actinobacteria strains.</title>
        <authorList>
            <person name="Klenk H.-P."/>
        </authorList>
    </citation>
    <scope>NUCLEOTIDE SEQUENCE [LARGE SCALE GENOMIC DNA]</scope>
    <source>
        <strain evidence="2 3">DSM 46740</strain>
    </source>
</reference>
<keyword evidence="3" id="KW-1185">Reference proteome</keyword>
<sequence length="30" mass="3576">MRRIQTRKSPRRPVRVTLDLRTPSGKPLPY</sequence>
<evidence type="ECO:0000313" key="3">
    <source>
        <dbReference type="Proteomes" id="UP001225356"/>
    </source>
</evidence>
<dbReference type="EMBL" id="JAUSQU010000001">
    <property type="protein sequence ID" value="MDP9846524.1"/>
    <property type="molecule type" value="Genomic_DNA"/>
</dbReference>
<comment type="caution">
    <text evidence="2">The sequence shown here is derived from an EMBL/GenBank/DDBJ whole genome shotgun (WGS) entry which is preliminary data.</text>
</comment>
<proteinExistence type="predicted"/>
<organism evidence="2 3">
    <name type="scientific">Streptosporangium lutulentum</name>
    <dbReference type="NCBI Taxonomy" id="1461250"/>
    <lineage>
        <taxon>Bacteria</taxon>
        <taxon>Bacillati</taxon>
        <taxon>Actinomycetota</taxon>
        <taxon>Actinomycetes</taxon>
        <taxon>Streptosporangiales</taxon>
        <taxon>Streptosporangiaceae</taxon>
        <taxon>Streptosporangium</taxon>
    </lineage>
</organism>
<protein>
    <submittedName>
        <fullName evidence="2">Uncharacterized protein</fullName>
    </submittedName>
</protein>
<dbReference type="Proteomes" id="UP001225356">
    <property type="component" value="Unassembled WGS sequence"/>
</dbReference>
<evidence type="ECO:0000313" key="2">
    <source>
        <dbReference type="EMBL" id="MDP9846524.1"/>
    </source>
</evidence>